<dbReference type="EMBL" id="OZ035829">
    <property type="protein sequence ID" value="CAL1611340.1"/>
    <property type="molecule type" value="Genomic_DNA"/>
</dbReference>
<proteinExistence type="predicted"/>
<name>A0AAV2MD82_KNICA</name>
<accession>A0AAV2MD82</accession>
<dbReference type="Proteomes" id="UP001497482">
    <property type="component" value="Chromosome 7"/>
</dbReference>
<evidence type="ECO:0000313" key="1">
    <source>
        <dbReference type="EMBL" id="CAL1611340.1"/>
    </source>
</evidence>
<gene>
    <name evidence="1" type="ORF">KC01_LOCUS37773</name>
</gene>
<dbReference type="AlphaFoldDB" id="A0AAV2MD82"/>
<sequence length="67" mass="6899">MSELIYGLRDWGFGGCGWGVCGWVGGGVGVVCVGWGGFCGVGWVGCGGLWGGGGGVYWLCGWCFVWI</sequence>
<reference evidence="1 2" key="1">
    <citation type="submission" date="2024-04" db="EMBL/GenBank/DDBJ databases">
        <authorList>
            <person name="Waldvogel A.-M."/>
            <person name="Schoenle A."/>
        </authorList>
    </citation>
    <scope>NUCLEOTIDE SEQUENCE [LARGE SCALE GENOMIC DNA]</scope>
</reference>
<keyword evidence="2" id="KW-1185">Reference proteome</keyword>
<evidence type="ECO:0000313" key="2">
    <source>
        <dbReference type="Proteomes" id="UP001497482"/>
    </source>
</evidence>
<protein>
    <submittedName>
        <fullName evidence="1">Uncharacterized protein</fullName>
    </submittedName>
</protein>
<organism evidence="1 2">
    <name type="scientific">Knipowitschia caucasica</name>
    <name type="common">Caucasian dwarf goby</name>
    <name type="synonym">Pomatoschistus caucasicus</name>
    <dbReference type="NCBI Taxonomy" id="637954"/>
    <lineage>
        <taxon>Eukaryota</taxon>
        <taxon>Metazoa</taxon>
        <taxon>Chordata</taxon>
        <taxon>Craniata</taxon>
        <taxon>Vertebrata</taxon>
        <taxon>Euteleostomi</taxon>
        <taxon>Actinopterygii</taxon>
        <taxon>Neopterygii</taxon>
        <taxon>Teleostei</taxon>
        <taxon>Neoteleostei</taxon>
        <taxon>Acanthomorphata</taxon>
        <taxon>Gobiaria</taxon>
        <taxon>Gobiiformes</taxon>
        <taxon>Gobioidei</taxon>
        <taxon>Gobiidae</taxon>
        <taxon>Gobiinae</taxon>
        <taxon>Knipowitschia</taxon>
    </lineage>
</organism>